<organism evidence="6 7">
    <name type="scientific">Macleaya cordata</name>
    <name type="common">Five-seeded plume-poppy</name>
    <name type="synonym">Bocconia cordata</name>
    <dbReference type="NCBI Taxonomy" id="56857"/>
    <lineage>
        <taxon>Eukaryota</taxon>
        <taxon>Viridiplantae</taxon>
        <taxon>Streptophyta</taxon>
        <taxon>Embryophyta</taxon>
        <taxon>Tracheophyta</taxon>
        <taxon>Spermatophyta</taxon>
        <taxon>Magnoliopsida</taxon>
        <taxon>Ranunculales</taxon>
        <taxon>Papaveraceae</taxon>
        <taxon>Papaveroideae</taxon>
        <taxon>Macleaya</taxon>
    </lineage>
</organism>
<dbReference type="NCBIfam" id="TIGR01614">
    <property type="entry name" value="PME_inhib"/>
    <property type="match status" value="1"/>
</dbReference>
<dbReference type="InterPro" id="IPR034088">
    <property type="entry name" value="Pla_a_1-like"/>
</dbReference>
<accession>A0A200QAT7</accession>
<dbReference type="InParanoid" id="A0A200QAT7"/>
<dbReference type="PANTHER" id="PTHR35357:SF17">
    <property type="entry name" value="PECTINESTERASE INHIBITOR 12"/>
    <property type="match status" value="1"/>
</dbReference>
<dbReference type="AlphaFoldDB" id="A0A200QAT7"/>
<gene>
    <name evidence="6" type="ORF">BVC80_669g2</name>
</gene>
<dbReference type="Pfam" id="PF04043">
    <property type="entry name" value="PMEI"/>
    <property type="match status" value="1"/>
</dbReference>
<evidence type="ECO:0000256" key="1">
    <source>
        <dbReference type="ARBA" id="ARBA00022729"/>
    </source>
</evidence>
<keyword evidence="7" id="KW-1185">Reference proteome</keyword>
<comment type="similarity">
    <text evidence="3">Belongs to the PMEI family.</text>
</comment>
<keyword evidence="1 4" id="KW-0732">Signal</keyword>
<proteinExistence type="inferred from homology"/>
<dbReference type="SMART" id="SM00856">
    <property type="entry name" value="PMEI"/>
    <property type="match status" value="1"/>
</dbReference>
<sequence>MRLSFSLVSLSLPLFFFLLCFHGVNGVDITKPTCKKAAKSDLKLKYSFCLKSLKANPKSQNANLQELGILSTELAITNANSTSSYIKNLLKKNQKRVDNKYLKDCLELYTDAIPDLQEVLEAFKSRDYFKANIQMSSAMDASSTCEDGFKEKKGLVSPLTKKNNDFFQLTAIALAITNLVH</sequence>
<evidence type="ECO:0000313" key="6">
    <source>
        <dbReference type="EMBL" id="OVA07569.1"/>
    </source>
</evidence>
<dbReference type="InterPro" id="IPR006501">
    <property type="entry name" value="Pectinesterase_inhib_dom"/>
</dbReference>
<dbReference type="PANTHER" id="PTHR35357">
    <property type="entry name" value="OS02G0537100 PROTEIN"/>
    <property type="match status" value="1"/>
</dbReference>
<evidence type="ECO:0000256" key="4">
    <source>
        <dbReference type="SAM" id="SignalP"/>
    </source>
</evidence>
<protein>
    <submittedName>
        <fullName evidence="6">Pectinesterase inhibitor domain</fullName>
    </submittedName>
</protein>
<feature type="signal peptide" evidence="4">
    <location>
        <begin position="1"/>
        <end position="26"/>
    </location>
</feature>
<feature type="chain" id="PRO_5012397101" evidence="4">
    <location>
        <begin position="27"/>
        <end position="181"/>
    </location>
</feature>
<evidence type="ECO:0000259" key="5">
    <source>
        <dbReference type="SMART" id="SM00856"/>
    </source>
</evidence>
<dbReference type="Proteomes" id="UP000195402">
    <property type="component" value="Unassembled WGS sequence"/>
</dbReference>
<dbReference type="CDD" id="cd15795">
    <property type="entry name" value="PMEI-Pla_a_1_like"/>
    <property type="match status" value="1"/>
</dbReference>
<dbReference type="STRING" id="56857.A0A200QAT7"/>
<evidence type="ECO:0000256" key="3">
    <source>
        <dbReference type="ARBA" id="ARBA00038471"/>
    </source>
</evidence>
<dbReference type="SUPFAM" id="SSF101148">
    <property type="entry name" value="Plant invertase/pectin methylesterase inhibitor"/>
    <property type="match status" value="1"/>
</dbReference>
<evidence type="ECO:0000313" key="7">
    <source>
        <dbReference type="Proteomes" id="UP000195402"/>
    </source>
</evidence>
<dbReference type="FunFam" id="1.20.140.40:FF:000002">
    <property type="entry name" value="Putative invertase inhibitor"/>
    <property type="match status" value="1"/>
</dbReference>
<keyword evidence="2" id="KW-1015">Disulfide bond</keyword>
<reference evidence="6 7" key="1">
    <citation type="journal article" date="2017" name="Mol. Plant">
        <title>The Genome of Medicinal Plant Macleaya cordata Provides New Insights into Benzylisoquinoline Alkaloids Metabolism.</title>
        <authorList>
            <person name="Liu X."/>
            <person name="Liu Y."/>
            <person name="Huang P."/>
            <person name="Ma Y."/>
            <person name="Qing Z."/>
            <person name="Tang Q."/>
            <person name="Cao H."/>
            <person name="Cheng P."/>
            <person name="Zheng Y."/>
            <person name="Yuan Z."/>
            <person name="Zhou Y."/>
            <person name="Liu J."/>
            <person name="Tang Z."/>
            <person name="Zhuo Y."/>
            <person name="Zhang Y."/>
            <person name="Yu L."/>
            <person name="Huang J."/>
            <person name="Yang P."/>
            <person name="Peng Q."/>
            <person name="Zhang J."/>
            <person name="Jiang W."/>
            <person name="Zhang Z."/>
            <person name="Lin K."/>
            <person name="Ro D.K."/>
            <person name="Chen X."/>
            <person name="Xiong X."/>
            <person name="Shang Y."/>
            <person name="Huang S."/>
            <person name="Zeng J."/>
        </authorList>
    </citation>
    <scope>NUCLEOTIDE SEQUENCE [LARGE SCALE GENOMIC DNA]</scope>
    <source>
        <strain evidence="7">cv. BLH2017</strain>
        <tissue evidence="6">Root</tissue>
    </source>
</reference>
<dbReference type="OMA" id="WDEMPTR"/>
<dbReference type="EMBL" id="MVGT01002458">
    <property type="protein sequence ID" value="OVA07569.1"/>
    <property type="molecule type" value="Genomic_DNA"/>
</dbReference>
<dbReference type="GO" id="GO:0005576">
    <property type="term" value="C:extracellular region"/>
    <property type="evidence" value="ECO:0007669"/>
    <property type="project" value="UniProtKB-ARBA"/>
</dbReference>
<dbReference type="GO" id="GO:0004857">
    <property type="term" value="F:enzyme inhibitor activity"/>
    <property type="evidence" value="ECO:0007669"/>
    <property type="project" value="InterPro"/>
</dbReference>
<dbReference type="OrthoDB" id="1915198at2759"/>
<name>A0A200QAT7_MACCD</name>
<dbReference type="Gene3D" id="1.20.140.40">
    <property type="entry name" value="Invertase/pectin methylesterase inhibitor family protein"/>
    <property type="match status" value="1"/>
</dbReference>
<dbReference type="InterPro" id="IPR035513">
    <property type="entry name" value="Invertase/methylesterase_inhib"/>
</dbReference>
<dbReference type="FunCoup" id="A0A200QAT7">
    <property type="interactions" value="270"/>
</dbReference>
<evidence type="ECO:0000256" key="2">
    <source>
        <dbReference type="ARBA" id="ARBA00023157"/>
    </source>
</evidence>
<feature type="domain" description="Pectinesterase inhibitor" evidence="5">
    <location>
        <begin position="25"/>
        <end position="176"/>
    </location>
</feature>
<comment type="caution">
    <text evidence="6">The sequence shown here is derived from an EMBL/GenBank/DDBJ whole genome shotgun (WGS) entry which is preliminary data.</text>
</comment>